<comment type="subcellular location">
    <subcellularLocation>
        <location evidence="1">Cell outer membrane</location>
    </subcellularLocation>
</comment>
<feature type="signal peptide" evidence="6">
    <location>
        <begin position="1"/>
        <end position="22"/>
    </location>
</feature>
<dbReference type="Proteomes" id="UP000245670">
    <property type="component" value="Unassembled WGS sequence"/>
</dbReference>
<dbReference type="Gene3D" id="3.30.1330.60">
    <property type="entry name" value="OmpA-like domain"/>
    <property type="match status" value="1"/>
</dbReference>
<feature type="domain" description="OmpA-like" evidence="7">
    <location>
        <begin position="336"/>
        <end position="451"/>
    </location>
</feature>
<comment type="caution">
    <text evidence="8">The sequence shown here is derived from an EMBL/GenBank/DDBJ whole genome shotgun (WGS) entry which is preliminary data.</text>
</comment>
<dbReference type="SUPFAM" id="SSF103088">
    <property type="entry name" value="OmpA-like"/>
    <property type="match status" value="1"/>
</dbReference>
<dbReference type="Pfam" id="PF02412">
    <property type="entry name" value="TSP_3"/>
    <property type="match status" value="3"/>
</dbReference>
<dbReference type="InterPro" id="IPR028974">
    <property type="entry name" value="TSP_type-3_rpt"/>
</dbReference>
<evidence type="ECO:0000259" key="7">
    <source>
        <dbReference type="PROSITE" id="PS51123"/>
    </source>
</evidence>
<evidence type="ECO:0000256" key="3">
    <source>
        <dbReference type="ARBA" id="ARBA00023136"/>
    </source>
</evidence>
<gene>
    <name evidence="8" type="ORF">DIS07_03750</name>
</gene>
<reference evidence="8 9" key="1">
    <citation type="submission" date="2018-05" db="EMBL/GenBank/DDBJ databases">
        <title>Polaribacter aquimarinus sp. nov., isolated from sediment in a sediment of sea.</title>
        <authorList>
            <person name="Lu D."/>
        </authorList>
    </citation>
    <scope>NUCLEOTIDE SEQUENCE [LARGE SCALE GENOMIC DNA]</scope>
    <source>
        <strain evidence="8 9">ZY113</strain>
    </source>
</reference>
<evidence type="ECO:0000256" key="2">
    <source>
        <dbReference type="ARBA" id="ARBA00022729"/>
    </source>
</evidence>
<keyword evidence="4" id="KW-0998">Cell outer membrane</keyword>
<dbReference type="CDD" id="cd07185">
    <property type="entry name" value="OmpA_C-like"/>
    <property type="match status" value="1"/>
</dbReference>
<protein>
    <submittedName>
        <fullName evidence="8">Cell envelope biogenesis protein OmpA</fullName>
    </submittedName>
</protein>
<dbReference type="PRINTS" id="PR01021">
    <property type="entry name" value="OMPADOMAIN"/>
</dbReference>
<evidence type="ECO:0000256" key="6">
    <source>
        <dbReference type="SAM" id="SignalP"/>
    </source>
</evidence>
<dbReference type="AlphaFoldDB" id="A0A2U2JB53"/>
<dbReference type="GO" id="GO:0009279">
    <property type="term" value="C:cell outer membrane"/>
    <property type="evidence" value="ECO:0007669"/>
    <property type="project" value="UniProtKB-SubCell"/>
</dbReference>
<keyword evidence="2 6" id="KW-0732">Signal</keyword>
<feature type="chain" id="PRO_5015680535" evidence="6">
    <location>
        <begin position="23"/>
        <end position="451"/>
    </location>
</feature>
<name>A0A2U2JB53_9FLAO</name>
<evidence type="ECO:0000313" key="9">
    <source>
        <dbReference type="Proteomes" id="UP000245670"/>
    </source>
</evidence>
<dbReference type="RefSeq" id="WP_109403901.1">
    <property type="nucleotide sequence ID" value="NZ_QFFG01000002.1"/>
</dbReference>
<dbReference type="Pfam" id="PF00691">
    <property type="entry name" value="OmpA"/>
    <property type="match status" value="1"/>
</dbReference>
<dbReference type="PANTHER" id="PTHR30329">
    <property type="entry name" value="STATOR ELEMENT OF FLAGELLAR MOTOR COMPLEX"/>
    <property type="match status" value="1"/>
</dbReference>
<dbReference type="InterPro" id="IPR036737">
    <property type="entry name" value="OmpA-like_sf"/>
</dbReference>
<organism evidence="8 9">
    <name type="scientific">Polaribacter aquimarinus</name>
    <dbReference type="NCBI Taxonomy" id="2100726"/>
    <lineage>
        <taxon>Bacteria</taxon>
        <taxon>Pseudomonadati</taxon>
        <taxon>Bacteroidota</taxon>
        <taxon>Flavobacteriia</taxon>
        <taxon>Flavobacteriales</taxon>
        <taxon>Flavobacteriaceae</taxon>
    </lineage>
</organism>
<sequence length="451" mass="47706">MKRLKLAVIALFTLVTVSNLNAQNENNPWAVGFGVNVVDFYDGTSLTDQALDLLGSKDWNILPSISRISAEKYIEKGFSVQLAGSINKIKTVSAKNDSDFLYWAVDAIVKYDLNNLVGETAWFDPYVYLGGGYTSADSKGEGMLNGGVGANFWFNDNMAVNFQTGTKRGFSQNVQAHYQTTFGLVFAFGGKDTDGDGVYDKDDACPEVAGLEEFNGCPDADGDGVKDSDDACPNTAGLASMNGCPDSDGDGVADKDDMCPNSKGTKANKGCPDSDGDGVVDKDDKCASVAGPAANAGCPWPDTDGDGVLDKDDKCPNVAGVASEMGCPEKVITKEATDAIAFTAKSILFNSGRASFKPGVTKQLDAIVAVMNKYPKATFAIEGHTDSSGGAPLNLRLSEKRANAVKKYLVKNGVDTTRLEAKGFGEGSPVDTNKTRAGRANNRRVEIKVTN</sequence>
<dbReference type="PROSITE" id="PS01068">
    <property type="entry name" value="OMPA_1"/>
    <property type="match status" value="1"/>
</dbReference>
<evidence type="ECO:0000313" key="8">
    <source>
        <dbReference type="EMBL" id="PWG05567.1"/>
    </source>
</evidence>
<proteinExistence type="predicted"/>
<keyword evidence="9" id="KW-1185">Reference proteome</keyword>
<dbReference type="GO" id="GO:0005509">
    <property type="term" value="F:calcium ion binding"/>
    <property type="evidence" value="ECO:0007669"/>
    <property type="project" value="InterPro"/>
</dbReference>
<dbReference type="PANTHER" id="PTHR30329:SF21">
    <property type="entry name" value="LIPOPROTEIN YIAD-RELATED"/>
    <property type="match status" value="1"/>
</dbReference>
<evidence type="ECO:0000256" key="1">
    <source>
        <dbReference type="ARBA" id="ARBA00004442"/>
    </source>
</evidence>
<dbReference type="OrthoDB" id="9805336at2"/>
<dbReference type="InterPro" id="IPR006664">
    <property type="entry name" value="OMP_bac"/>
</dbReference>
<dbReference type="PROSITE" id="PS51123">
    <property type="entry name" value="OMPA_2"/>
    <property type="match status" value="1"/>
</dbReference>
<dbReference type="InterPro" id="IPR006665">
    <property type="entry name" value="OmpA-like"/>
</dbReference>
<keyword evidence="3 5" id="KW-0472">Membrane</keyword>
<dbReference type="EMBL" id="QFFG01000002">
    <property type="protein sequence ID" value="PWG05567.1"/>
    <property type="molecule type" value="Genomic_DNA"/>
</dbReference>
<dbReference type="Gene3D" id="4.10.1080.10">
    <property type="entry name" value="TSP type-3 repeat"/>
    <property type="match status" value="1"/>
</dbReference>
<dbReference type="InterPro" id="IPR050330">
    <property type="entry name" value="Bact_OuterMem_StrucFunc"/>
</dbReference>
<evidence type="ECO:0000256" key="4">
    <source>
        <dbReference type="ARBA" id="ARBA00023237"/>
    </source>
</evidence>
<dbReference type="GO" id="GO:0007155">
    <property type="term" value="P:cell adhesion"/>
    <property type="evidence" value="ECO:0007669"/>
    <property type="project" value="InterPro"/>
</dbReference>
<dbReference type="Gene3D" id="2.40.160.20">
    <property type="match status" value="1"/>
</dbReference>
<accession>A0A2U2JB53</accession>
<dbReference type="InterPro" id="IPR003367">
    <property type="entry name" value="Thrombospondin_3-like_rpt"/>
</dbReference>
<dbReference type="InterPro" id="IPR006690">
    <property type="entry name" value="OMPA-like_CS"/>
</dbReference>
<dbReference type="SUPFAM" id="SSF103647">
    <property type="entry name" value="TSP type-3 repeat"/>
    <property type="match status" value="1"/>
</dbReference>
<evidence type="ECO:0000256" key="5">
    <source>
        <dbReference type="PROSITE-ProRule" id="PRU00473"/>
    </source>
</evidence>